<name>A0ABX0PZC7_9GAMM</name>
<keyword evidence="1" id="KW-0805">Transcription regulation</keyword>
<keyword evidence="7" id="KW-1185">Reference proteome</keyword>
<gene>
    <name evidence="6" type="ORF">HBJ55_19190</name>
</gene>
<dbReference type="PROSITE" id="PS01124">
    <property type="entry name" value="HTH_ARAC_FAMILY_2"/>
    <property type="match status" value="1"/>
</dbReference>
<evidence type="ECO:0000259" key="5">
    <source>
        <dbReference type="PROSITE" id="PS01124"/>
    </source>
</evidence>
<dbReference type="InterPro" id="IPR018060">
    <property type="entry name" value="HTH_AraC"/>
</dbReference>
<evidence type="ECO:0000313" key="6">
    <source>
        <dbReference type="EMBL" id="NIC07557.1"/>
    </source>
</evidence>
<organism evidence="6 7">
    <name type="scientific">Billgrantia bachuensis</name>
    <dbReference type="NCBI Taxonomy" id="2717286"/>
    <lineage>
        <taxon>Bacteria</taxon>
        <taxon>Pseudomonadati</taxon>
        <taxon>Pseudomonadota</taxon>
        <taxon>Gammaproteobacteria</taxon>
        <taxon>Oceanospirillales</taxon>
        <taxon>Halomonadaceae</taxon>
        <taxon>Billgrantia</taxon>
    </lineage>
</organism>
<comment type="caution">
    <text evidence="6">The sequence shown here is derived from an EMBL/GenBank/DDBJ whole genome shotgun (WGS) entry which is preliminary data.</text>
</comment>
<keyword evidence="3" id="KW-0804">Transcription</keyword>
<dbReference type="SUPFAM" id="SSF46689">
    <property type="entry name" value="Homeodomain-like"/>
    <property type="match status" value="2"/>
</dbReference>
<feature type="domain" description="HTH araC/xylS-type" evidence="5">
    <location>
        <begin position="163"/>
        <end position="261"/>
    </location>
</feature>
<sequence>MSTHAYVLVVLRTIDNPVEKNYVHALRKKGYTVEFVSNEQDPLPILLSRPPIAACFEYDYPDLQGLTDLRQAKQRAASVPLLMITQAHSESLAVWAFRTRVWDYFVQPVDLTRFMAVMGSLYQLRSANAGTQVRRQAAELSNQIPPEARHHCLASSHQRVQLDRAISYIEQHLHQKVAQADVAEQCGITPFQLSRLFRKLTDNTFQGYLLERRIAEAKRLLANPRMSVTDVCFSVGFRDLSYFTRTFQKHVGHTPTLYRQSLNPHTATAAPVAPPKEPAKPCGEATAPVGKSAFDIDGSDGAAPLSLRAST</sequence>
<dbReference type="PANTHER" id="PTHR43280:SF2">
    <property type="entry name" value="HTH-TYPE TRANSCRIPTIONAL REGULATOR EXSA"/>
    <property type="match status" value="1"/>
</dbReference>
<evidence type="ECO:0000256" key="1">
    <source>
        <dbReference type="ARBA" id="ARBA00023015"/>
    </source>
</evidence>
<dbReference type="Proteomes" id="UP001318321">
    <property type="component" value="Unassembled WGS sequence"/>
</dbReference>
<accession>A0ABX0PZC7</accession>
<dbReference type="Gene3D" id="1.10.10.60">
    <property type="entry name" value="Homeodomain-like"/>
    <property type="match status" value="2"/>
</dbReference>
<dbReference type="InterPro" id="IPR018062">
    <property type="entry name" value="HTH_AraC-typ_CS"/>
</dbReference>
<feature type="region of interest" description="Disordered" evidence="4">
    <location>
        <begin position="267"/>
        <end position="311"/>
    </location>
</feature>
<dbReference type="PANTHER" id="PTHR43280">
    <property type="entry name" value="ARAC-FAMILY TRANSCRIPTIONAL REGULATOR"/>
    <property type="match status" value="1"/>
</dbReference>
<evidence type="ECO:0000256" key="3">
    <source>
        <dbReference type="ARBA" id="ARBA00023163"/>
    </source>
</evidence>
<evidence type="ECO:0000256" key="2">
    <source>
        <dbReference type="ARBA" id="ARBA00023125"/>
    </source>
</evidence>
<keyword evidence="2" id="KW-0238">DNA-binding</keyword>
<dbReference type="InterPro" id="IPR009057">
    <property type="entry name" value="Homeodomain-like_sf"/>
</dbReference>
<dbReference type="SMART" id="SM00342">
    <property type="entry name" value="HTH_ARAC"/>
    <property type="match status" value="1"/>
</dbReference>
<evidence type="ECO:0000256" key="4">
    <source>
        <dbReference type="SAM" id="MobiDB-lite"/>
    </source>
</evidence>
<dbReference type="InterPro" id="IPR020449">
    <property type="entry name" value="Tscrpt_reg_AraC-type_HTH"/>
</dbReference>
<dbReference type="PROSITE" id="PS00041">
    <property type="entry name" value="HTH_ARAC_FAMILY_1"/>
    <property type="match status" value="1"/>
</dbReference>
<dbReference type="InterPro" id="IPR011006">
    <property type="entry name" value="CheY-like_superfamily"/>
</dbReference>
<dbReference type="Gene3D" id="3.40.50.2300">
    <property type="match status" value="1"/>
</dbReference>
<dbReference type="Pfam" id="PF12833">
    <property type="entry name" value="HTH_18"/>
    <property type="match status" value="1"/>
</dbReference>
<reference evidence="6 7" key="1">
    <citation type="submission" date="2020-03" db="EMBL/GenBank/DDBJ databases">
        <title>Identification of Halomonas strains.</title>
        <authorList>
            <person name="Xiao Z."/>
            <person name="Dong F."/>
            <person name="Wang Z."/>
            <person name="Zhao J.-Y."/>
        </authorList>
    </citation>
    <scope>NUCLEOTIDE SEQUENCE [LARGE SCALE GENOMIC DNA]</scope>
    <source>
        <strain evidence="6 7">DX6</strain>
    </source>
</reference>
<proteinExistence type="predicted"/>
<protein>
    <submittedName>
        <fullName evidence="6">Response regulator transcription factor</fullName>
    </submittedName>
</protein>
<dbReference type="SUPFAM" id="SSF52172">
    <property type="entry name" value="CheY-like"/>
    <property type="match status" value="1"/>
</dbReference>
<dbReference type="RefSeq" id="WP_167118877.1">
    <property type="nucleotide sequence ID" value="NZ_JAAQTO010000054.1"/>
</dbReference>
<evidence type="ECO:0000313" key="7">
    <source>
        <dbReference type="Proteomes" id="UP001318321"/>
    </source>
</evidence>
<dbReference type="EMBL" id="JAAQTO010000054">
    <property type="protein sequence ID" value="NIC07557.1"/>
    <property type="molecule type" value="Genomic_DNA"/>
</dbReference>
<dbReference type="PRINTS" id="PR00032">
    <property type="entry name" value="HTHARAC"/>
</dbReference>